<comment type="caution">
    <text evidence="1">The sequence shown here is derived from an EMBL/GenBank/DDBJ whole genome shotgun (WGS) entry which is preliminary data.</text>
</comment>
<dbReference type="RefSeq" id="WP_135876037.1">
    <property type="nucleotide sequence ID" value="NZ_SRSO01000005.1"/>
</dbReference>
<dbReference type="OrthoDB" id="938067at2"/>
<dbReference type="InterPro" id="IPR011989">
    <property type="entry name" value="ARM-like"/>
</dbReference>
<dbReference type="InterPro" id="IPR016024">
    <property type="entry name" value="ARM-type_fold"/>
</dbReference>
<proteinExistence type="predicted"/>
<evidence type="ECO:0000313" key="2">
    <source>
        <dbReference type="Proteomes" id="UP000307602"/>
    </source>
</evidence>
<dbReference type="AlphaFoldDB" id="A0A4S1E1F8"/>
<organism evidence="1 2">
    <name type="scientific">Flavivirga rizhaonensis</name>
    <dbReference type="NCBI Taxonomy" id="2559571"/>
    <lineage>
        <taxon>Bacteria</taxon>
        <taxon>Pseudomonadati</taxon>
        <taxon>Bacteroidota</taxon>
        <taxon>Flavobacteriia</taxon>
        <taxon>Flavobacteriales</taxon>
        <taxon>Flavobacteriaceae</taxon>
        <taxon>Flavivirga</taxon>
    </lineage>
</organism>
<protein>
    <submittedName>
        <fullName evidence="1">HEAT repeat domain-containing protein</fullName>
    </submittedName>
</protein>
<evidence type="ECO:0000313" key="1">
    <source>
        <dbReference type="EMBL" id="TGV03732.1"/>
    </source>
</evidence>
<reference evidence="1 2" key="1">
    <citation type="submission" date="2019-04" db="EMBL/GenBank/DDBJ databases">
        <authorList>
            <person name="Liu A."/>
        </authorList>
    </citation>
    <scope>NUCLEOTIDE SEQUENCE [LARGE SCALE GENOMIC DNA]</scope>
    <source>
        <strain evidence="1 2">RZ03</strain>
    </source>
</reference>
<name>A0A4S1E1F8_9FLAO</name>
<gene>
    <name evidence="1" type="ORF">EM932_04785</name>
</gene>
<dbReference type="SUPFAM" id="SSF48371">
    <property type="entry name" value="ARM repeat"/>
    <property type="match status" value="1"/>
</dbReference>
<accession>A0A4S1E1F8</accession>
<dbReference type="EMBL" id="SRSO01000005">
    <property type="protein sequence ID" value="TGV03732.1"/>
    <property type="molecule type" value="Genomic_DNA"/>
</dbReference>
<dbReference type="Gene3D" id="1.25.10.10">
    <property type="entry name" value="Leucine-rich Repeat Variant"/>
    <property type="match status" value="1"/>
</dbReference>
<dbReference type="Proteomes" id="UP000307602">
    <property type="component" value="Unassembled WGS sequence"/>
</dbReference>
<sequence>MGFYDLSKEVRNQLVEKIDRDIAHNLASSEIENIITYFSDEDTYIRKTAYLAIGKLFYSKPELQPTILSTLQALLKLDASTTLTKSPEKVRQTVVNAAGEIGKFHFEKVQSFFDTGLFDEHHSVRNAVIGSVKKMGEKNPIPVLAWAKTYLKHPEKEIRREICHGIELRGRTHPQDILPLLKTLEFDDTKRVSDTLIHVLGQIAYKNGCLKTVVAHLNTWENKPLVEKALDEIVDVHDRYKKFAVLSQQEAIDYIDGYYKPEN</sequence>
<keyword evidence="2" id="KW-1185">Reference proteome</keyword>